<evidence type="ECO:0000313" key="9">
    <source>
        <dbReference type="Proteomes" id="UP001151582"/>
    </source>
</evidence>
<feature type="region of interest" description="Disordered" evidence="6">
    <location>
        <begin position="112"/>
        <end position="131"/>
    </location>
</feature>
<dbReference type="AlphaFoldDB" id="A0A9W8E9I1"/>
<evidence type="ECO:0000256" key="2">
    <source>
        <dbReference type="ARBA" id="ARBA00022723"/>
    </source>
</evidence>
<keyword evidence="4" id="KW-0804">Transcription</keyword>
<organism evidence="8 9">
    <name type="scientific">Dimargaris verticillata</name>
    <dbReference type="NCBI Taxonomy" id="2761393"/>
    <lineage>
        <taxon>Eukaryota</taxon>
        <taxon>Fungi</taxon>
        <taxon>Fungi incertae sedis</taxon>
        <taxon>Zoopagomycota</taxon>
        <taxon>Kickxellomycotina</taxon>
        <taxon>Dimargaritomycetes</taxon>
        <taxon>Dimargaritales</taxon>
        <taxon>Dimargaritaceae</taxon>
        <taxon>Dimargaris</taxon>
    </lineage>
</organism>
<dbReference type="GO" id="GO:0000981">
    <property type="term" value="F:DNA-binding transcription factor activity, RNA polymerase II-specific"/>
    <property type="evidence" value="ECO:0007669"/>
    <property type="project" value="InterPro"/>
</dbReference>
<evidence type="ECO:0000256" key="5">
    <source>
        <dbReference type="ARBA" id="ARBA00023242"/>
    </source>
</evidence>
<proteinExistence type="predicted"/>
<dbReference type="InterPro" id="IPR036864">
    <property type="entry name" value="Zn2-C6_fun-type_DNA-bd_sf"/>
</dbReference>
<dbReference type="InterPro" id="IPR001138">
    <property type="entry name" value="Zn2Cys6_DnaBD"/>
</dbReference>
<evidence type="ECO:0000313" key="8">
    <source>
        <dbReference type="EMBL" id="KAJ1981076.1"/>
    </source>
</evidence>
<feature type="compositionally biased region" description="Basic residues" evidence="6">
    <location>
        <begin position="62"/>
        <end position="71"/>
    </location>
</feature>
<sequence length="647" mass="71701">MAQFSVFSLDMPEGDGYVEIGRRYRRGSCKRCMTRRKACDGNEPCAKCQQASVACEYGFIKRKPPTKRKPTPAKLPASSVMPSTNSGQSSTVLATQAQNGLAALDISSASTATKGAVRTTQRASKGKGKPETAARLNSAAFNHSKAPPVTLGALLSYLRATYQASDVHIAALMPRVPTVPLSRVNPKCEEEQIYHPLLVTSLMAVFVDRQIRLWSNLQLQRLHRKLRTGTLSPFTLNAILTLGASLARFNHNDLKTRMGAIKAYYDRVDALLPSELEHPSLECPFLLSLISGIAKVIRADEKFLYYSGLAKNLALQLNMHTVDSPSPTADAAPLVSAANALPALATPTPTQSHRPSPPEHWQQLSPAAADNELTKEFKRRVFWTIATYDNLLGCMLGLPPGLMTGTCRVKPIDDSLLEQLLRCDPRDDHYPAIIPDTSQILMGYPKILPFSALLSKVSHLRMQARDNPAMNIAPYHHLNRKLQAWYHSLTPPFTLPDQCPADSELAEHLVHYESIYLLHTTYVIVVILLNIGDLLPVQTSFQPAQDPWCHQWGLDASHLYTTRIFPFYQEVLKRYPSFNACFSILIPAFKLITSLPRMNPAECRAARATIDQYVEFLRKHADHVSANQAYVDLLLHSLAAVTAPGLQ</sequence>
<dbReference type="InterPro" id="IPR007219">
    <property type="entry name" value="XnlR_reg_dom"/>
</dbReference>
<dbReference type="SUPFAM" id="SSF57701">
    <property type="entry name" value="Zn2/Cys6 DNA-binding domain"/>
    <property type="match status" value="1"/>
</dbReference>
<feature type="region of interest" description="Disordered" evidence="6">
    <location>
        <begin position="62"/>
        <end position="91"/>
    </location>
</feature>
<dbReference type="GO" id="GO:0008270">
    <property type="term" value="F:zinc ion binding"/>
    <property type="evidence" value="ECO:0007669"/>
    <property type="project" value="InterPro"/>
</dbReference>
<evidence type="ECO:0000256" key="6">
    <source>
        <dbReference type="SAM" id="MobiDB-lite"/>
    </source>
</evidence>
<dbReference type="CDD" id="cd12148">
    <property type="entry name" value="fungal_TF_MHR"/>
    <property type="match status" value="1"/>
</dbReference>
<evidence type="ECO:0000256" key="1">
    <source>
        <dbReference type="ARBA" id="ARBA00004123"/>
    </source>
</evidence>
<feature type="compositionally biased region" description="Polar residues" evidence="6">
    <location>
        <begin position="80"/>
        <end position="91"/>
    </location>
</feature>
<evidence type="ECO:0000256" key="4">
    <source>
        <dbReference type="ARBA" id="ARBA00023163"/>
    </source>
</evidence>
<keyword evidence="5" id="KW-0539">Nucleus</keyword>
<name>A0A9W8E9I1_9FUNG</name>
<dbReference type="PANTHER" id="PTHR47338">
    <property type="entry name" value="ZN(II)2CYS6 TRANSCRIPTION FACTOR (EUROFUNG)-RELATED"/>
    <property type="match status" value="1"/>
</dbReference>
<dbReference type="Pfam" id="PF04082">
    <property type="entry name" value="Fungal_trans"/>
    <property type="match status" value="1"/>
</dbReference>
<evidence type="ECO:0000256" key="3">
    <source>
        <dbReference type="ARBA" id="ARBA00023015"/>
    </source>
</evidence>
<dbReference type="Proteomes" id="UP001151582">
    <property type="component" value="Unassembled WGS sequence"/>
</dbReference>
<dbReference type="GO" id="GO:0003677">
    <property type="term" value="F:DNA binding"/>
    <property type="evidence" value="ECO:0007669"/>
    <property type="project" value="InterPro"/>
</dbReference>
<dbReference type="EMBL" id="JANBQB010000139">
    <property type="protein sequence ID" value="KAJ1981076.1"/>
    <property type="molecule type" value="Genomic_DNA"/>
</dbReference>
<dbReference type="InterPro" id="IPR050815">
    <property type="entry name" value="TF_fung"/>
</dbReference>
<feature type="domain" description="Zn(2)-C6 fungal-type" evidence="7">
    <location>
        <begin position="28"/>
        <end position="57"/>
    </location>
</feature>
<dbReference type="Gene3D" id="4.10.240.10">
    <property type="entry name" value="Zn(2)-C6 fungal-type DNA-binding domain"/>
    <property type="match status" value="1"/>
</dbReference>
<dbReference type="GO" id="GO:0005634">
    <property type="term" value="C:nucleus"/>
    <property type="evidence" value="ECO:0007669"/>
    <property type="project" value="UniProtKB-SubCell"/>
</dbReference>
<evidence type="ECO:0000259" key="7">
    <source>
        <dbReference type="PROSITE" id="PS50048"/>
    </source>
</evidence>
<keyword evidence="9" id="KW-1185">Reference proteome</keyword>
<reference evidence="8" key="1">
    <citation type="submission" date="2022-07" db="EMBL/GenBank/DDBJ databases">
        <title>Phylogenomic reconstructions and comparative analyses of Kickxellomycotina fungi.</title>
        <authorList>
            <person name="Reynolds N.K."/>
            <person name="Stajich J.E."/>
            <person name="Barry K."/>
            <person name="Grigoriev I.V."/>
            <person name="Crous P."/>
            <person name="Smith M.E."/>
        </authorList>
    </citation>
    <scope>NUCLEOTIDE SEQUENCE</scope>
    <source>
        <strain evidence="8">RSA 567</strain>
    </source>
</reference>
<dbReference type="SMART" id="SM00066">
    <property type="entry name" value="GAL4"/>
    <property type="match status" value="1"/>
</dbReference>
<protein>
    <recommendedName>
        <fullName evidence="7">Zn(2)-C6 fungal-type domain-containing protein</fullName>
    </recommendedName>
</protein>
<keyword evidence="2" id="KW-0479">Metal-binding</keyword>
<keyword evidence="3" id="KW-0805">Transcription regulation</keyword>
<dbReference type="PROSITE" id="PS50048">
    <property type="entry name" value="ZN2_CY6_FUNGAL_2"/>
    <property type="match status" value="1"/>
</dbReference>
<dbReference type="OrthoDB" id="4685598at2759"/>
<dbReference type="PANTHER" id="PTHR47338:SF5">
    <property type="entry name" value="ZN(II)2CYS6 TRANSCRIPTION FACTOR (EUROFUNG)"/>
    <property type="match status" value="1"/>
</dbReference>
<gene>
    <name evidence="8" type="ORF">H4R34_002218</name>
</gene>
<dbReference type="GO" id="GO:0006351">
    <property type="term" value="P:DNA-templated transcription"/>
    <property type="evidence" value="ECO:0007669"/>
    <property type="project" value="InterPro"/>
</dbReference>
<comment type="subcellular location">
    <subcellularLocation>
        <location evidence="1">Nucleus</location>
    </subcellularLocation>
</comment>
<dbReference type="CDD" id="cd00067">
    <property type="entry name" value="GAL4"/>
    <property type="match status" value="1"/>
</dbReference>
<dbReference type="Pfam" id="PF00172">
    <property type="entry name" value="Zn_clus"/>
    <property type="match status" value="1"/>
</dbReference>
<comment type="caution">
    <text evidence="8">The sequence shown here is derived from an EMBL/GenBank/DDBJ whole genome shotgun (WGS) entry which is preliminary data.</text>
</comment>
<accession>A0A9W8E9I1</accession>
<feature type="compositionally biased region" description="Polar residues" evidence="6">
    <location>
        <begin position="112"/>
        <end position="123"/>
    </location>
</feature>